<sequence>MIPCVPLLPTGISAFRTSGVAFVGLRTFHASRDDGVEVTTDGFADSVADWESQFLGEDFDPSSCHAPNTRKKRVHTSDSTLLANTESMGWCVRARKIALRAVEARGLSVQLERLVSPNKKKNKKKMNRSKKQLNDTNRVNKEAIGNEESESEDDMDSIGPDMEEPENIEDLFADEDENESVDALREKVSALAGGMFEERKGKAMAKFVQSLSEFSGPSDRRKEINLNRTIVEAQTAQEVLHVVSEMIVAVGKGLSPSPLSPLNIVTALHRIAKNMELVTMMSSRRLTFACQREMSMLVGIAMMSLPDCSAQGISNIAWALALCPELFAELSQRAAAEIRGFGEQELAQLLWAFAFMNEPPNLVLDSLDSVYASPHQLESCVGEGGINSDQIDRGRITEDVKGITGSDSLVLRPSRNQLGNLAWSYAALGQLHRIFFSHTWRVIGYFEEQRISEQYREDVVFGSQVHLVNECLKLEYPHLGKCLNSNLEGKITRAVRTKRFNQKVTSSFQKEVARLLVSTGLNWVREYIIDCYTVDAALIDKRIALEIDGPTHFSRNTCELRPCT</sequence>
<dbReference type="Proteomes" id="UP001057402">
    <property type="component" value="Chromosome 8"/>
</dbReference>
<protein>
    <submittedName>
        <fullName evidence="1">Uncharacterized protein</fullName>
    </submittedName>
</protein>
<accession>A0ACB9N1J0</accession>
<comment type="caution">
    <text evidence="1">The sequence shown here is derived from an EMBL/GenBank/DDBJ whole genome shotgun (WGS) entry which is preliminary data.</text>
</comment>
<evidence type="ECO:0000313" key="1">
    <source>
        <dbReference type="EMBL" id="KAI4329499.1"/>
    </source>
</evidence>
<gene>
    <name evidence="1" type="ORF">MLD38_027882</name>
</gene>
<keyword evidence="2" id="KW-1185">Reference proteome</keyword>
<organism evidence="1 2">
    <name type="scientific">Melastoma candidum</name>
    <dbReference type="NCBI Taxonomy" id="119954"/>
    <lineage>
        <taxon>Eukaryota</taxon>
        <taxon>Viridiplantae</taxon>
        <taxon>Streptophyta</taxon>
        <taxon>Embryophyta</taxon>
        <taxon>Tracheophyta</taxon>
        <taxon>Spermatophyta</taxon>
        <taxon>Magnoliopsida</taxon>
        <taxon>eudicotyledons</taxon>
        <taxon>Gunneridae</taxon>
        <taxon>Pentapetalae</taxon>
        <taxon>rosids</taxon>
        <taxon>malvids</taxon>
        <taxon>Myrtales</taxon>
        <taxon>Melastomataceae</taxon>
        <taxon>Melastomatoideae</taxon>
        <taxon>Melastomateae</taxon>
        <taxon>Melastoma</taxon>
    </lineage>
</organism>
<proteinExistence type="predicted"/>
<evidence type="ECO:0000313" key="2">
    <source>
        <dbReference type="Proteomes" id="UP001057402"/>
    </source>
</evidence>
<name>A0ACB9N1J0_9MYRT</name>
<dbReference type="EMBL" id="CM042887">
    <property type="protein sequence ID" value="KAI4329499.1"/>
    <property type="molecule type" value="Genomic_DNA"/>
</dbReference>
<reference evidence="2" key="1">
    <citation type="journal article" date="2023" name="Front. Plant Sci.">
        <title>Chromosomal-level genome assembly of Melastoma candidum provides insights into trichome evolution.</title>
        <authorList>
            <person name="Zhong Y."/>
            <person name="Wu W."/>
            <person name="Sun C."/>
            <person name="Zou P."/>
            <person name="Liu Y."/>
            <person name="Dai S."/>
            <person name="Zhou R."/>
        </authorList>
    </citation>
    <scope>NUCLEOTIDE SEQUENCE [LARGE SCALE GENOMIC DNA]</scope>
</reference>